<evidence type="ECO:0000256" key="4">
    <source>
        <dbReference type="SAM" id="MobiDB-lite"/>
    </source>
</evidence>
<reference evidence="5" key="1">
    <citation type="journal article" date="2021" name="Proc. Natl. Acad. Sci. U.S.A.">
        <title>Three genomes in the algal genus Volvox reveal the fate of a haploid sex-determining region after a transition to homothallism.</title>
        <authorList>
            <person name="Yamamoto K."/>
            <person name="Hamaji T."/>
            <person name="Kawai-Toyooka H."/>
            <person name="Matsuzaki R."/>
            <person name="Takahashi F."/>
            <person name="Nishimura Y."/>
            <person name="Kawachi M."/>
            <person name="Noguchi H."/>
            <person name="Minakuchi Y."/>
            <person name="Umen J.G."/>
            <person name="Toyoda A."/>
            <person name="Nozaki H."/>
        </authorList>
    </citation>
    <scope>NUCLEOTIDE SEQUENCE</scope>
    <source>
        <strain evidence="5">NIES-3780</strain>
    </source>
</reference>
<sequence length="215" mass="22709">SSPEARGFNKRLLKLKQRRTRHKMSSISPPQPTEDYKRLQLIEQKVILCVQIAAQVMEHFSRVGRMSELAGPIQQLCTNFMNTIAEALQLAKEGAEASSVDHRLELHAYHSLARAHINTEKLQVLRLHLDAMQADLEAAMARPAETAEGGSEAVGTGVHAEAGPKQQPGNGGTAFVPGVGAGGESLGVAGSSGGGGGKRCFQGGTSLGGSAMMEE</sequence>
<dbReference type="GO" id="GO:0016592">
    <property type="term" value="C:mediator complex"/>
    <property type="evidence" value="ECO:0007669"/>
    <property type="project" value="InterPro"/>
</dbReference>
<keyword evidence="6" id="KW-1185">Reference proteome</keyword>
<dbReference type="GO" id="GO:0006357">
    <property type="term" value="P:regulation of transcription by RNA polymerase II"/>
    <property type="evidence" value="ECO:0007669"/>
    <property type="project" value="InterPro"/>
</dbReference>
<dbReference type="InterPro" id="IPR019404">
    <property type="entry name" value="Mediator_Med11"/>
</dbReference>
<evidence type="ECO:0000313" key="5">
    <source>
        <dbReference type="EMBL" id="GIL47542.1"/>
    </source>
</evidence>
<name>A0A8J4AV60_9CHLO</name>
<dbReference type="EMBL" id="BNCO01000004">
    <property type="protein sequence ID" value="GIL47542.1"/>
    <property type="molecule type" value="Genomic_DNA"/>
</dbReference>
<comment type="subcellular location">
    <subcellularLocation>
        <location evidence="1">Nucleus</location>
    </subcellularLocation>
</comment>
<evidence type="ECO:0008006" key="7">
    <source>
        <dbReference type="Google" id="ProtNLM"/>
    </source>
</evidence>
<organism evidence="5 6">
    <name type="scientific">Volvox africanus</name>
    <dbReference type="NCBI Taxonomy" id="51714"/>
    <lineage>
        <taxon>Eukaryota</taxon>
        <taxon>Viridiplantae</taxon>
        <taxon>Chlorophyta</taxon>
        <taxon>core chlorophytes</taxon>
        <taxon>Chlorophyceae</taxon>
        <taxon>CS clade</taxon>
        <taxon>Chlamydomonadales</taxon>
        <taxon>Volvocaceae</taxon>
        <taxon>Volvox</taxon>
    </lineage>
</organism>
<evidence type="ECO:0000256" key="1">
    <source>
        <dbReference type="ARBA" id="ARBA00004123"/>
    </source>
</evidence>
<comment type="caution">
    <text evidence="5">The sequence shown here is derived from an EMBL/GenBank/DDBJ whole genome shotgun (WGS) entry which is preliminary data.</text>
</comment>
<feature type="compositionally biased region" description="Gly residues" evidence="4">
    <location>
        <begin position="179"/>
        <end position="198"/>
    </location>
</feature>
<proteinExistence type="inferred from homology"/>
<keyword evidence="3" id="KW-0539">Nucleus</keyword>
<comment type="similarity">
    <text evidence="2">Belongs to the Mediator complex subunit 11 family.</text>
</comment>
<feature type="region of interest" description="Disordered" evidence="4">
    <location>
        <begin position="142"/>
        <end position="215"/>
    </location>
</feature>
<protein>
    <recommendedName>
        <fullName evidence="7">Mediator complex subunit 11</fullName>
    </recommendedName>
</protein>
<dbReference type="AlphaFoldDB" id="A0A8J4AV60"/>
<evidence type="ECO:0000256" key="2">
    <source>
        <dbReference type="ARBA" id="ARBA00008186"/>
    </source>
</evidence>
<accession>A0A8J4AV60</accession>
<dbReference type="GO" id="GO:0003712">
    <property type="term" value="F:transcription coregulator activity"/>
    <property type="evidence" value="ECO:0007669"/>
    <property type="project" value="InterPro"/>
</dbReference>
<dbReference type="Proteomes" id="UP000747399">
    <property type="component" value="Unassembled WGS sequence"/>
</dbReference>
<gene>
    <name evidence="5" type="ORF">Vafri_4337</name>
</gene>
<dbReference type="PANTHER" id="PTHR22890">
    <property type="entry name" value="MEDIATOR OF RNA POLYMERASE II TRANSCRIPTION SUBUNIT 11"/>
    <property type="match status" value="1"/>
</dbReference>
<evidence type="ECO:0000313" key="6">
    <source>
        <dbReference type="Proteomes" id="UP000747399"/>
    </source>
</evidence>
<evidence type="ECO:0000256" key="3">
    <source>
        <dbReference type="ARBA" id="ARBA00023242"/>
    </source>
</evidence>
<feature type="non-terminal residue" evidence="5">
    <location>
        <position position="215"/>
    </location>
</feature>